<dbReference type="InterPro" id="IPR042197">
    <property type="entry name" value="Apaf_helical"/>
</dbReference>
<evidence type="ECO:0000256" key="1">
    <source>
        <dbReference type="ARBA" id="ARBA00008894"/>
    </source>
</evidence>
<dbReference type="OMA" id="CYSVQCS"/>
<name>A0A835D9U5_TETSI</name>
<keyword evidence="5" id="KW-0175">Coiled coil</keyword>
<evidence type="ECO:0000256" key="5">
    <source>
        <dbReference type="SAM" id="Coils"/>
    </source>
</evidence>
<dbReference type="InterPro" id="IPR027417">
    <property type="entry name" value="P-loop_NTPase"/>
</dbReference>
<dbReference type="EMBL" id="JABCRI010000016">
    <property type="protein sequence ID" value="KAF8392314.1"/>
    <property type="molecule type" value="Genomic_DNA"/>
</dbReference>
<protein>
    <submittedName>
        <fullName evidence="10">Uncharacterized protein</fullName>
    </submittedName>
</protein>
<dbReference type="SUPFAM" id="SSF52058">
    <property type="entry name" value="L domain-like"/>
    <property type="match status" value="1"/>
</dbReference>
<feature type="domain" description="Disease resistance protein At4g27190-like leucine-rich repeats" evidence="7">
    <location>
        <begin position="778"/>
        <end position="859"/>
    </location>
</feature>
<dbReference type="InterPro" id="IPR032675">
    <property type="entry name" value="LRR_dom_sf"/>
</dbReference>
<dbReference type="Pfam" id="PF00931">
    <property type="entry name" value="NB-ARC"/>
    <property type="match status" value="1"/>
</dbReference>
<dbReference type="Gene3D" id="1.10.8.430">
    <property type="entry name" value="Helical domain of apoptotic protease-activating factors"/>
    <property type="match status" value="1"/>
</dbReference>
<dbReference type="GO" id="GO:0043531">
    <property type="term" value="F:ADP binding"/>
    <property type="evidence" value="ECO:0007669"/>
    <property type="project" value="InterPro"/>
</dbReference>
<proteinExistence type="inferred from homology"/>
<evidence type="ECO:0000259" key="9">
    <source>
        <dbReference type="Pfam" id="PF23598"/>
    </source>
</evidence>
<dbReference type="Pfam" id="PF23598">
    <property type="entry name" value="LRR_14"/>
    <property type="match status" value="1"/>
</dbReference>
<keyword evidence="3" id="KW-0611">Plant defense</keyword>
<dbReference type="InterPro" id="IPR050905">
    <property type="entry name" value="Plant_NBS-LRR"/>
</dbReference>
<dbReference type="InterPro" id="IPR036388">
    <property type="entry name" value="WH-like_DNA-bd_sf"/>
</dbReference>
<dbReference type="SUPFAM" id="SSF52540">
    <property type="entry name" value="P-loop containing nucleoside triphosphate hydrolases"/>
    <property type="match status" value="1"/>
</dbReference>
<dbReference type="FunFam" id="1.10.10.10:FF:000322">
    <property type="entry name" value="Probable disease resistance protein At1g63360"/>
    <property type="match status" value="1"/>
</dbReference>
<feature type="domain" description="Disease resistance protein winged helix" evidence="8">
    <location>
        <begin position="375"/>
        <end position="443"/>
    </location>
</feature>
<comment type="caution">
    <text evidence="10">The sequence shown here is derived from an EMBL/GenBank/DDBJ whole genome shotgun (WGS) entry which is preliminary data.</text>
</comment>
<dbReference type="PRINTS" id="PR00364">
    <property type="entry name" value="DISEASERSIST"/>
</dbReference>
<keyword evidence="2" id="KW-0677">Repeat</keyword>
<dbReference type="Pfam" id="PF23559">
    <property type="entry name" value="WHD_DRP"/>
    <property type="match status" value="1"/>
</dbReference>
<gene>
    <name evidence="10" type="ORF">HHK36_022656</name>
</gene>
<dbReference type="Proteomes" id="UP000655225">
    <property type="component" value="Unassembled WGS sequence"/>
</dbReference>
<dbReference type="FunFam" id="1.10.8.430:FF:000003">
    <property type="entry name" value="Probable disease resistance protein At5g66910"/>
    <property type="match status" value="1"/>
</dbReference>
<evidence type="ECO:0000256" key="2">
    <source>
        <dbReference type="ARBA" id="ARBA00022737"/>
    </source>
</evidence>
<organism evidence="10 11">
    <name type="scientific">Tetracentron sinense</name>
    <name type="common">Spur-leaf</name>
    <dbReference type="NCBI Taxonomy" id="13715"/>
    <lineage>
        <taxon>Eukaryota</taxon>
        <taxon>Viridiplantae</taxon>
        <taxon>Streptophyta</taxon>
        <taxon>Embryophyta</taxon>
        <taxon>Tracheophyta</taxon>
        <taxon>Spermatophyta</taxon>
        <taxon>Magnoliopsida</taxon>
        <taxon>Trochodendrales</taxon>
        <taxon>Trochodendraceae</taxon>
        <taxon>Tetracentron</taxon>
    </lineage>
</organism>
<reference evidence="10 11" key="1">
    <citation type="submission" date="2020-04" db="EMBL/GenBank/DDBJ databases">
        <title>Plant Genome Project.</title>
        <authorList>
            <person name="Zhang R.-G."/>
        </authorList>
    </citation>
    <scope>NUCLEOTIDE SEQUENCE [LARGE SCALE GENOMIC DNA]</scope>
    <source>
        <strain evidence="10">YNK0</strain>
        <tissue evidence="10">Leaf</tissue>
    </source>
</reference>
<evidence type="ECO:0000259" key="7">
    <source>
        <dbReference type="Pfam" id="PF23247"/>
    </source>
</evidence>
<feature type="coiled-coil region" evidence="5">
    <location>
        <begin position="18"/>
        <end position="59"/>
    </location>
</feature>
<dbReference type="GO" id="GO:0006952">
    <property type="term" value="P:defense response"/>
    <property type="evidence" value="ECO:0007669"/>
    <property type="project" value="UniProtKB-KW"/>
</dbReference>
<dbReference type="Gene3D" id="3.40.50.300">
    <property type="entry name" value="P-loop containing nucleotide triphosphate hydrolases"/>
    <property type="match status" value="1"/>
</dbReference>
<dbReference type="FunFam" id="3.40.50.300:FF:001091">
    <property type="entry name" value="Probable disease resistance protein At1g61300"/>
    <property type="match status" value="1"/>
</dbReference>
<accession>A0A835D9U5</accession>
<sequence>MNLVNPMIEVFSWLWDCISRHTNYIRKLQENLSSLRDAMGGLKHRKNDVKAKLEQAEVQHMRPKEEVQFWIQSVEAMESQVDEIVEEGTRQISNRCLGACCPRNCCSSYKIGKRVSKKLTAVERLSSTGNFSDVVDILSPADVEFMPCRPIVGMDLIFENVWRCLTKDDQVGIMGLYGMGGVGKTTLLKKINNEFLRQGTSDSRMVIWIVVSKDSDVTRVQKEIAQRVGLLLPEDASQSTCASRIFNALSMKKFVLLLDDIWDRVDFDVVGIPFPNSENMFKIVGEEALNSHLEIPRLAKVVAKECAGLPLALITIGQTMASKKSPHEWNHAITVLRKSASNFSGMGDEVLPLLKFSYDSLPNATIQSCFLYCSLYPEDYDIDKEDLIEHWIGEGFIMEFNDMKEARYQGHDIIGTLKLACLLESGYNEDTQVKMLGIIRDLALWVASEYGRKKDKLFVQTCVGLNDIHQVEKWEDTERISLMNNDISTFTESPTCPNLVTLLLNGSDGLGMISNGFFKSMTGLRVLDLSNTLIEEFPMEIVKLVELQYLNLSNTNLFTLPGELKILVKLKYLDLRETFNTQFIPFIVISSLPRLQVLNLYHICVNDFEFDETDGPNFEDLKCWAGEKLGELECLKHLKVLRITITTVTDLQRLFNSQKLSRCTDQLRIQECEGLTSFPLSSISSSSSSPTPTLGNMKRLNELFFVDCSDLEELTFSWIVVGEGENDFSSSLETLNLENLPNLKMVRVSYDPCFQNLSKVYILWCDSLKNLTWILTARSLQSLDIQSCKGIEEVICGGVATMEEEFNIFSRLKTVWLNDLPKLKSIYRHALPFPSLEKISINKCPELKNLPFDCSSAKNTLKEITGEKQWWDKLEWEDESIEPSFLPYFKKNLESER</sequence>
<evidence type="ECO:0000313" key="10">
    <source>
        <dbReference type="EMBL" id="KAF8392314.1"/>
    </source>
</evidence>
<feature type="domain" description="Disease resistance R13L4/SHOC-2-like LRR" evidence="9">
    <location>
        <begin position="482"/>
        <end position="648"/>
    </location>
</feature>
<dbReference type="InterPro" id="IPR057135">
    <property type="entry name" value="At4g27190-like_LRR"/>
</dbReference>
<dbReference type="GO" id="GO:0005524">
    <property type="term" value="F:ATP binding"/>
    <property type="evidence" value="ECO:0007669"/>
    <property type="project" value="UniProtKB-KW"/>
</dbReference>
<dbReference type="Gene3D" id="1.10.10.10">
    <property type="entry name" value="Winged helix-like DNA-binding domain superfamily/Winged helix DNA-binding domain"/>
    <property type="match status" value="1"/>
</dbReference>
<dbReference type="InterPro" id="IPR058922">
    <property type="entry name" value="WHD_DRP"/>
</dbReference>
<keyword evidence="4" id="KW-0067">ATP-binding</keyword>
<dbReference type="PANTHER" id="PTHR33463:SF220">
    <property type="entry name" value="NB-ARC DOMAIN-CONTAINING PROTEIN"/>
    <property type="match status" value="1"/>
</dbReference>
<dbReference type="AlphaFoldDB" id="A0A835D9U5"/>
<comment type="similarity">
    <text evidence="1">Belongs to the disease resistance NB-LRR family.</text>
</comment>
<dbReference type="OrthoDB" id="748871at2759"/>
<feature type="domain" description="NB-ARC" evidence="6">
    <location>
        <begin position="159"/>
        <end position="283"/>
    </location>
</feature>
<dbReference type="Gene3D" id="3.80.10.10">
    <property type="entry name" value="Ribonuclease Inhibitor"/>
    <property type="match status" value="2"/>
</dbReference>
<evidence type="ECO:0000259" key="8">
    <source>
        <dbReference type="Pfam" id="PF23559"/>
    </source>
</evidence>
<dbReference type="Pfam" id="PF23247">
    <property type="entry name" value="LRR_RPS2"/>
    <property type="match status" value="1"/>
</dbReference>
<evidence type="ECO:0000256" key="3">
    <source>
        <dbReference type="ARBA" id="ARBA00022821"/>
    </source>
</evidence>
<dbReference type="InterPro" id="IPR002182">
    <property type="entry name" value="NB-ARC"/>
</dbReference>
<dbReference type="PANTHER" id="PTHR33463">
    <property type="entry name" value="NB-ARC DOMAIN-CONTAINING PROTEIN-RELATED"/>
    <property type="match status" value="1"/>
</dbReference>
<evidence type="ECO:0000259" key="6">
    <source>
        <dbReference type="Pfam" id="PF00931"/>
    </source>
</evidence>
<keyword evidence="11" id="KW-1185">Reference proteome</keyword>
<evidence type="ECO:0000256" key="4">
    <source>
        <dbReference type="ARBA" id="ARBA00022840"/>
    </source>
</evidence>
<evidence type="ECO:0000313" key="11">
    <source>
        <dbReference type="Proteomes" id="UP000655225"/>
    </source>
</evidence>
<keyword evidence="4" id="KW-0547">Nucleotide-binding</keyword>
<dbReference type="InterPro" id="IPR055414">
    <property type="entry name" value="LRR_R13L4/SHOC2-like"/>
</dbReference>